<feature type="domain" description="DUF3857" evidence="2">
    <location>
        <begin position="101"/>
        <end position="230"/>
    </location>
</feature>
<feature type="signal peptide" evidence="1">
    <location>
        <begin position="1"/>
        <end position="21"/>
    </location>
</feature>
<sequence length="648" mass="72365">MNYLYILATLLLLTLGGQAQAQPEPLAFGQLDARLLSAAPFTGDSAAEAVILCDYGMASIVGEGARTQVKFDRVTRIKILKKAGFDWGKVEVLLRHEQADHAERLTNLQGFTYNLVGGQVQRQALPESSVFTDRVSALYSLHKFALPNVREGSVIEYRYTLLSDYVFSFRGWQFQHSIPVRWSEYRAAMPHQFVYKILLQSKYPLALEEKAGEHSLTPRFRWAMRDVPALRTEPYMTTAADYVDGLTFELANYDGQDVSRSWEQIDYFITHDPELGQQLDAAGFLKADLARLPAPAAGNELQRLAAVRALVGRAVRCTGELRLQASAPLRKIYLETHQGNVADVNFLLVAALRAAGFQASPVLLSTRSHGRIRASLPLLSQFNYVAAHVALPDGQELVLDATDPRLPYDMLPERCLNQQGRLIGDKAGTSRWIELRPRHRHTHLQRVELQLSADGTLRGQVHEEFAGYAGAEARRELREQGERSYSQQQARQHAGWLYEGLKVSNADSAALPLALSYRLTLPSTGKQALDLIYLSPLRDFGIPSNPFRAETRAFPVDFGMAREEMLVISLSLPPGYALAELPRSKAVDLPDNGGRFVCSTTQSGSTVQLSSRLTLRKPQYSPAEYGQLRELYRLLLEKQAEKLIVKKG</sequence>
<dbReference type="InterPro" id="IPR024618">
    <property type="entry name" value="DUF3857"/>
</dbReference>
<dbReference type="Gene3D" id="2.60.120.1130">
    <property type="match status" value="1"/>
</dbReference>
<feature type="chain" id="PRO_5046375636" description="DUF3857 domain-containing protein" evidence="1">
    <location>
        <begin position="22"/>
        <end position="648"/>
    </location>
</feature>
<gene>
    <name evidence="3" type="ORF">GCM10023185_15970</name>
</gene>
<dbReference type="Proteomes" id="UP001501153">
    <property type="component" value="Unassembled WGS sequence"/>
</dbReference>
<accession>A0ABP8I9X9</accession>
<organism evidence="3 4">
    <name type="scientific">Hymenobacter saemangeumensis</name>
    <dbReference type="NCBI Taxonomy" id="1084522"/>
    <lineage>
        <taxon>Bacteria</taxon>
        <taxon>Pseudomonadati</taxon>
        <taxon>Bacteroidota</taxon>
        <taxon>Cytophagia</taxon>
        <taxon>Cytophagales</taxon>
        <taxon>Hymenobacteraceae</taxon>
        <taxon>Hymenobacter</taxon>
    </lineage>
</organism>
<evidence type="ECO:0000313" key="3">
    <source>
        <dbReference type="EMBL" id="GAA4354306.1"/>
    </source>
</evidence>
<keyword evidence="1" id="KW-0732">Signal</keyword>
<evidence type="ECO:0000256" key="1">
    <source>
        <dbReference type="SAM" id="SignalP"/>
    </source>
</evidence>
<evidence type="ECO:0000259" key="2">
    <source>
        <dbReference type="Pfam" id="PF12969"/>
    </source>
</evidence>
<dbReference type="RefSeq" id="WP_345235497.1">
    <property type="nucleotide sequence ID" value="NZ_BAABGZ010000016.1"/>
</dbReference>
<comment type="caution">
    <text evidence="3">The sequence shown here is derived from an EMBL/GenBank/DDBJ whole genome shotgun (WGS) entry which is preliminary data.</text>
</comment>
<name>A0ABP8I9X9_9BACT</name>
<keyword evidence="4" id="KW-1185">Reference proteome</keyword>
<protein>
    <recommendedName>
        <fullName evidence="2">DUF3857 domain-containing protein</fullName>
    </recommendedName>
</protein>
<dbReference type="Gene3D" id="2.60.40.3140">
    <property type="match status" value="1"/>
</dbReference>
<evidence type="ECO:0000313" key="4">
    <source>
        <dbReference type="Proteomes" id="UP001501153"/>
    </source>
</evidence>
<reference evidence="4" key="1">
    <citation type="journal article" date="2019" name="Int. J. Syst. Evol. Microbiol.">
        <title>The Global Catalogue of Microorganisms (GCM) 10K type strain sequencing project: providing services to taxonomists for standard genome sequencing and annotation.</title>
        <authorList>
            <consortium name="The Broad Institute Genomics Platform"/>
            <consortium name="The Broad Institute Genome Sequencing Center for Infectious Disease"/>
            <person name="Wu L."/>
            <person name="Ma J."/>
        </authorList>
    </citation>
    <scope>NUCLEOTIDE SEQUENCE [LARGE SCALE GENOMIC DNA]</scope>
    <source>
        <strain evidence="4">JCM 17923</strain>
    </source>
</reference>
<dbReference type="Pfam" id="PF12969">
    <property type="entry name" value="DUF3857"/>
    <property type="match status" value="1"/>
</dbReference>
<proteinExistence type="predicted"/>
<dbReference type="Gene3D" id="3.10.620.30">
    <property type="match status" value="1"/>
</dbReference>
<dbReference type="EMBL" id="BAABGZ010000016">
    <property type="protein sequence ID" value="GAA4354306.1"/>
    <property type="molecule type" value="Genomic_DNA"/>
</dbReference>